<protein>
    <submittedName>
        <fullName evidence="1">Uncharacterized protein</fullName>
    </submittedName>
</protein>
<name>A0A8S5U1P2_9CAUD</name>
<organism evidence="1">
    <name type="scientific">Myoviridae sp. ctu3o5</name>
    <dbReference type="NCBI Taxonomy" id="2825198"/>
    <lineage>
        <taxon>Viruses</taxon>
        <taxon>Duplodnaviria</taxon>
        <taxon>Heunggongvirae</taxon>
        <taxon>Uroviricota</taxon>
        <taxon>Caudoviricetes</taxon>
    </lineage>
</organism>
<dbReference type="EMBL" id="BK015984">
    <property type="protein sequence ID" value="DAF88357.1"/>
    <property type="molecule type" value="Genomic_DNA"/>
</dbReference>
<proteinExistence type="predicted"/>
<evidence type="ECO:0000313" key="1">
    <source>
        <dbReference type="EMBL" id="DAF88357.1"/>
    </source>
</evidence>
<sequence>MYILIWILFIALILILVAISEHEIAKQDAEWIKEEEKKWKKK</sequence>
<accession>A0A8S5U1P2</accession>
<reference evidence="1" key="1">
    <citation type="journal article" date="2021" name="Proc. Natl. Acad. Sci. U.S.A.">
        <title>A Catalog of Tens of Thousands of Viruses from Human Metagenomes Reveals Hidden Associations with Chronic Diseases.</title>
        <authorList>
            <person name="Tisza M.J."/>
            <person name="Buck C.B."/>
        </authorList>
    </citation>
    <scope>NUCLEOTIDE SEQUENCE</scope>
    <source>
        <strain evidence="1">Ctu3o5</strain>
    </source>
</reference>